<dbReference type="EMBL" id="MFKF01000038">
    <property type="protein sequence ID" value="OGG56268.1"/>
    <property type="molecule type" value="Genomic_DNA"/>
</dbReference>
<evidence type="ECO:0000313" key="1">
    <source>
        <dbReference type="EMBL" id="OGG56268.1"/>
    </source>
</evidence>
<dbReference type="InterPro" id="IPR010985">
    <property type="entry name" value="Ribbon_hlx_hlx"/>
</dbReference>
<accession>A0A1F6D4B2</accession>
<dbReference type="GO" id="GO:0006355">
    <property type="term" value="P:regulation of DNA-templated transcription"/>
    <property type="evidence" value="ECO:0007669"/>
    <property type="project" value="InterPro"/>
</dbReference>
<proteinExistence type="predicted"/>
<name>A0A1F6D4B2_HANXR</name>
<evidence type="ECO:0000313" key="2">
    <source>
        <dbReference type="Proteomes" id="UP000178606"/>
    </source>
</evidence>
<dbReference type="AlphaFoldDB" id="A0A1F6D4B2"/>
<protein>
    <submittedName>
        <fullName evidence="1">Uncharacterized protein</fullName>
    </submittedName>
</protein>
<dbReference type="SUPFAM" id="SSF47598">
    <property type="entry name" value="Ribbon-helix-helix"/>
    <property type="match status" value="1"/>
</dbReference>
<gene>
    <name evidence="1" type="ORF">A3F84_21240</name>
</gene>
<organism evidence="1 2">
    <name type="scientific">Handelsmanbacteria sp. (strain RIFCSPLOWO2_12_FULL_64_10)</name>
    <dbReference type="NCBI Taxonomy" id="1817868"/>
    <lineage>
        <taxon>Bacteria</taxon>
        <taxon>Candidatus Handelsmaniibacteriota</taxon>
    </lineage>
</organism>
<dbReference type="Proteomes" id="UP000178606">
    <property type="component" value="Unassembled WGS sequence"/>
</dbReference>
<sequence length="78" mass="8900">MADGEYWFELVVAFRPRDLARVNRVFRDLLGTAGESEGTVQAKFYLSARTVSRLRQQAARRGRTQSDLVEEALRRALA</sequence>
<reference evidence="1 2" key="1">
    <citation type="journal article" date="2016" name="Nat. Commun.">
        <title>Thousands of microbial genomes shed light on interconnected biogeochemical processes in an aquifer system.</title>
        <authorList>
            <person name="Anantharaman K."/>
            <person name="Brown C.T."/>
            <person name="Hug L.A."/>
            <person name="Sharon I."/>
            <person name="Castelle C.J."/>
            <person name="Probst A.J."/>
            <person name="Thomas B.C."/>
            <person name="Singh A."/>
            <person name="Wilkins M.J."/>
            <person name="Karaoz U."/>
            <person name="Brodie E.L."/>
            <person name="Williams K.H."/>
            <person name="Hubbard S.S."/>
            <person name="Banfield J.F."/>
        </authorList>
    </citation>
    <scope>NUCLEOTIDE SEQUENCE [LARGE SCALE GENOMIC DNA]</scope>
    <source>
        <strain evidence="2">RIFCSPLOWO2_12_FULL_64_10</strain>
    </source>
</reference>
<comment type="caution">
    <text evidence="1">The sequence shown here is derived from an EMBL/GenBank/DDBJ whole genome shotgun (WGS) entry which is preliminary data.</text>
</comment>